<dbReference type="AlphaFoldDB" id="L9VY37"/>
<dbReference type="OrthoDB" id="132546at2157"/>
<keyword evidence="2" id="KW-0808">Transferase</keyword>
<gene>
    <name evidence="2" type="ORF">C495_16143</name>
</gene>
<accession>L9VY37</accession>
<dbReference type="InterPro" id="IPR001296">
    <property type="entry name" value="Glyco_trans_1"/>
</dbReference>
<organism evidence="2 3">
    <name type="scientific">Natronorubrum sulfidifaciens JCM 14089</name>
    <dbReference type="NCBI Taxonomy" id="1230460"/>
    <lineage>
        <taxon>Archaea</taxon>
        <taxon>Methanobacteriati</taxon>
        <taxon>Methanobacteriota</taxon>
        <taxon>Stenosarchaea group</taxon>
        <taxon>Halobacteria</taxon>
        <taxon>Halobacteriales</taxon>
        <taxon>Natrialbaceae</taxon>
        <taxon>Natronorubrum</taxon>
    </lineage>
</organism>
<dbReference type="SUPFAM" id="SSF53756">
    <property type="entry name" value="UDP-Glycosyltransferase/glycogen phosphorylase"/>
    <property type="match status" value="1"/>
</dbReference>
<name>L9VY37_9EURY</name>
<evidence type="ECO:0000259" key="1">
    <source>
        <dbReference type="Pfam" id="PF00534"/>
    </source>
</evidence>
<dbReference type="eggNOG" id="arCOG01410">
    <property type="taxonomic scope" value="Archaea"/>
</dbReference>
<protein>
    <submittedName>
        <fullName evidence="2">Group 1 glycosyl transferase</fullName>
    </submittedName>
</protein>
<keyword evidence="3" id="KW-1185">Reference proteome</keyword>
<dbReference type="GO" id="GO:0016757">
    <property type="term" value="F:glycosyltransferase activity"/>
    <property type="evidence" value="ECO:0007669"/>
    <property type="project" value="InterPro"/>
</dbReference>
<dbReference type="PATRIC" id="fig|1230460.4.peg.3288"/>
<feature type="domain" description="Glycosyl transferase family 1" evidence="1">
    <location>
        <begin position="187"/>
        <end position="344"/>
    </location>
</feature>
<comment type="caution">
    <text evidence="2">The sequence shown here is derived from an EMBL/GenBank/DDBJ whole genome shotgun (WGS) entry which is preliminary data.</text>
</comment>
<reference evidence="2 3" key="1">
    <citation type="journal article" date="2014" name="PLoS Genet.">
        <title>Phylogenetically driven sequencing of extremely halophilic archaea reveals strategies for static and dynamic osmo-response.</title>
        <authorList>
            <person name="Becker E.A."/>
            <person name="Seitzer P.M."/>
            <person name="Tritt A."/>
            <person name="Larsen D."/>
            <person name="Krusor M."/>
            <person name="Yao A.I."/>
            <person name="Wu D."/>
            <person name="Madern D."/>
            <person name="Eisen J.A."/>
            <person name="Darling A.E."/>
            <person name="Facciotti M.T."/>
        </authorList>
    </citation>
    <scope>NUCLEOTIDE SEQUENCE [LARGE SCALE GENOMIC DNA]</scope>
    <source>
        <strain evidence="2 3">JCM 14089</strain>
    </source>
</reference>
<dbReference type="Pfam" id="PF00534">
    <property type="entry name" value="Glycos_transf_1"/>
    <property type="match status" value="1"/>
</dbReference>
<dbReference type="PANTHER" id="PTHR12526">
    <property type="entry name" value="GLYCOSYLTRANSFERASE"/>
    <property type="match status" value="1"/>
</dbReference>
<dbReference type="Proteomes" id="UP000011661">
    <property type="component" value="Unassembled WGS sequence"/>
</dbReference>
<proteinExistence type="predicted"/>
<dbReference type="Gene3D" id="3.40.50.2000">
    <property type="entry name" value="Glycogen Phosphorylase B"/>
    <property type="match status" value="2"/>
</dbReference>
<dbReference type="RefSeq" id="WP_008164735.1">
    <property type="nucleotide sequence ID" value="NZ_AOHX01000047.1"/>
</dbReference>
<evidence type="ECO:0000313" key="3">
    <source>
        <dbReference type="Proteomes" id="UP000011661"/>
    </source>
</evidence>
<dbReference type="EMBL" id="AOHX01000047">
    <property type="protein sequence ID" value="ELY42095.1"/>
    <property type="molecule type" value="Genomic_DNA"/>
</dbReference>
<dbReference type="STRING" id="1230460.C495_16143"/>
<sequence>MRSDTETVVLLGDYDYDYYRELSLRDGLRSQGITVLECRFRDEPLSVGLKKFLLLPLFYVRIWRQMRRLAREESAIDAILVTKFNISVLPIAALFARRLDTLLVYDLFVSLYRTADMQDYPRWQVTLIYWLEWLTFRLPDYHLTETAEYARLYATLYSLPRSRIVGIPIGADDTWFHPREDGGTAFDRFTVVYWGAFLPHHGVETIVDAAAELAADDIQFVLIGEGVGKDRIERRVAEHGLENVEFWGRAPWETLGRAAAGADVTMGIFSDDLRAQASITNKVSEGIASGSAVITMDSPPIQRWFTHTEDIYLVPPEDPTALAAAIRTLRDDPMLRERIARGGRTLHETVFSVDHIGKLLLENVPFSERSPTRRSVVEPTDSKHE</sequence>
<evidence type="ECO:0000313" key="2">
    <source>
        <dbReference type="EMBL" id="ELY42095.1"/>
    </source>
</evidence>